<evidence type="ECO:0000256" key="1">
    <source>
        <dbReference type="SAM" id="MobiDB-lite"/>
    </source>
</evidence>
<protein>
    <submittedName>
        <fullName evidence="2">Uncharacterized protein</fullName>
    </submittedName>
</protein>
<feature type="region of interest" description="Disordered" evidence="1">
    <location>
        <begin position="43"/>
        <end position="78"/>
    </location>
</feature>
<dbReference type="EMBL" id="CADEAL010001824">
    <property type="protein sequence ID" value="CAB1435887.1"/>
    <property type="molecule type" value="Genomic_DNA"/>
</dbReference>
<feature type="region of interest" description="Disordered" evidence="1">
    <location>
        <begin position="1"/>
        <end position="28"/>
    </location>
</feature>
<keyword evidence="3" id="KW-1185">Reference proteome</keyword>
<comment type="caution">
    <text evidence="2">The sequence shown here is derived from an EMBL/GenBank/DDBJ whole genome shotgun (WGS) entry which is preliminary data.</text>
</comment>
<sequence>MLPPTPPTHIPAGSLQTPDQKEGVKSCNSSHLETFHSAFFEKVMGASDRGRQETDTREESKRYKKQPETKKSLSTEGNANCQSYRRKVAIRNPTIFTTQALFLVFLLRPQSTEHNKQ</sequence>
<evidence type="ECO:0000313" key="3">
    <source>
        <dbReference type="Proteomes" id="UP001153269"/>
    </source>
</evidence>
<accession>A0A9N7YLD2</accession>
<evidence type="ECO:0000313" key="2">
    <source>
        <dbReference type="EMBL" id="CAB1435887.1"/>
    </source>
</evidence>
<dbReference type="AlphaFoldDB" id="A0A9N7YLD2"/>
<gene>
    <name evidence="2" type="ORF">PLEPLA_LOCUS23923</name>
</gene>
<name>A0A9N7YLD2_PLEPL</name>
<reference evidence="2" key="1">
    <citation type="submission" date="2020-03" db="EMBL/GenBank/DDBJ databases">
        <authorList>
            <person name="Weist P."/>
        </authorList>
    </citation>
    <scope>NUCLEOTIDE SEQUENCE</scope>
</reference>
<proteinExistence type="predicted"/>
<feature type="compositionally biased region" description="Basic and acidic residues" evidence="1">
    <location>
        <begin position="48"/>
        <end position="73"/>
    </location>
</feature>
<dbReference type="Proteomes" id="UP001153269">
    <property type="component" value="Unassembled WGS sequence"/>
</dbReference>
<organism evidence="2 3">
    <name type="scientific">Pleuronectes platessa</name>
    <name type="common">European plaice</name>
    <dbReference type="NCBI Taxonomy" id="8262"/>
    <lineage>
        <taxon>Eukaryota</taxon>
        <taxon>Metazoa</taxon>
        <taxon>Chordata</taxon>
        <taxon>Craniata</taxon>
        <taxon>Vertebrata</taxon>
        <taxon>Euteleostomi</taxon>
        <taxon>Actinopterygii</taxon>
        <taxon>Neopterygii</taxon>
        <taxon>Teleostei</taxon>
        <taxon>Neoteleostei</taxon>
        <taxon>Acanthomorphata</taxon>
        <taxon>Carangaria</taxon>
        <taxon>Pleuronectiformes</taxon>
        <taxon>Pleuronectoidei</taxon>
        <taxon>Pleuronectidae</taxon>
        <taxon>Pleuronectes</taxon>
    </lineage>
</organism>